<evidence type="ECO:0000256" key="3">
    <source>
        <dbReference type="ARBA" id="ARBA00022448"/>
    </source>
</evidence>
<evidence type="ECO:0000313" key="12">
    <source>
        <dbReference type="Proteomes" id="UP001321749"/>
    </source>
</evidence>
<evidence type="ECO:0000256" key="5">
    <source>
        <dbReference type="ARBA" id="ARBA00022989"/>
    </source>
</evidence>
<dbReference type="AlphaFoldDB" id="A0AAV9HS99"/>
<evidence type="ECO:0000256" key="8">
    <source>
        <dbReference type="SAM" id="MobiDB-lite"/>
    </source>
</evidence>
<dbReference type="InterPro" id="IPR020846">
    <property type="entry name" value="MFS_dom"/>
</dbReference>
<dbReference type="FunFam" id="1.20.1250.20:FF:000100">
    <property type="entry name" value="MFS sugar transporter, putative"/>
    <property type="match status" value="1"/>
</dbReference>
<feature type="transmembrane region" description="Helical" evidence="9">
    <location>
        <begin position="194"/>
        <end position="212"/>
    </location>
</feature>
<dbReference type="GO" id="GO:0022857">
    <property type="term" value="F:transmembrane transporter activity"/>
    <property type="evidence" value="ECO:0007669"/>
    <property type="project" value="InterPro"/>
</dbReference>
<name>A0AAV9HS99_9PEZI</name>
<evidence type="ECO:0000313" key="11">
    <source>
        <dbReference type="EMBL" id="KAK4462616.1"/>
    </source>
</evidence>
<reference evidence="11" key="2">
    <citation type="submission" date="2023-06" db="EMBL/GenBank/DDBJ databases">
        <authorList>
            <consortium name="Lawrence Berkeley National Laboratory"/>
            <person name="Mondo S.J."/>
            <person name="Hensen N."/>
            <person name="Bonometti L."/>
            <person name="Westerberg I."/>
            <person name="Brannstrom I.O."/>
            <person name="Guillou S."/>
            <person name="Cros-Aarteil S."/>
            <person name="Calhoun S."/>
            <person name="Haridas S."/>
            <person name="Kuo A."/>
            <person name="Pangilinan J."/>
            <person name="Riley R."/>
            <person name="Labutti K."/>
            <person name="Andreopoulos B."/>
            <person name="Lipzen A."/>
            <person name="Chen C."/>
            <person name="Yanf M."/>
            <person name="Daum C."/>
            <person name="Ng V."/>
            <person name="Clum A."/>
            <person name="Steindorff A."/>
            <person name="Ohm R."/>
            <person name="Martin F."/>
            <person name="Silar P."/>
            <person name="Natvig D."/>
            <person name="Lalanne C."/>
            <person name="Gautier V."/>
            <person name="Ament-Velasquez S.L."/>
            <person name="Kruys A."/>
            <person name="Hutchinson M.I."/>
            <person name="Powell A.J."/>
            <person name="Barry K."/>
            <person name="Miller A.N."/>
            <person name="Grigoriev I.V."/>
            <person name="Debuchy R."/>
            <person name="Gladieux P."/>
            <person name="Thoren M.H."/>
            <person name="Johannesson H."/>
        </authorList>
    </citation>
    <scope>NUCLEOTIDE SEQUENCE</scope>
    <source>
        <strain evidence="11">PSN324</strain>
    </source>
</reference>
<evidence type="ECO:0000256" key="2">
    <source>
        <dbReference type="ARBA" id="ARBA00010992"/>
    </source>
</evidence>
<sequence>MADSPRSASNDTGDVKGVTGAHLEKGVSKDEHVDLNANLEARIKNPLAGIPHDELMSRVETFAQEKGLQEHVALLRKGAIVAQNPAHFEDITGQEALDVDEKAALQTEIDHKWRLPMRLFLTIATCSIGAAVQGWDQTGTNGANIFFPAVYGIEDSSTRSTLLLGLVNAGPYIGSAFIGCWISDPINNLWGRRGVIFFSAHFCIWPVIGSAFCHSWPQQLACRLLMGIGMGVKASTVPIYAAENSPASIRGALVMSWQMWTAFGIFLGTAFNLAVYNVDTRYNWRLMLGAPFIPAVPLLCLIYFCPESPRWYMKKNRYVEAWNSMVKLRNHPLQVARDIFYIHSQLELESQLLRNSTYAKRFSELFTIPRVRRASLAAFTVMIAQQMCGINIIAFYSTTVFRDAGQSEFQALLASFGFGLVNWLFSFPAFWTIDTFGRRSLLLFTFPQMTWTLLAAGLCTLLDQGTARTALVALFVYLFCAFYSPGEGPVPFTYSAEVFPLSHREVGMGFSVATCLFWAAVLGMTFPFLLKSLGVVGAFGLYAGFNVVAFVMIFFLVPETKQKTLEELDYVFAVPTGKFAKYQLTEALPYWFKRWVLFRKNTELKPLYHTDGENSE</sequence>
<dbReference type="PROSITE" id="PS50850">
    <property type="entry name" value="MFS"/>
    <property type="match status" value="1"/>
</dbReference>
<gene>
    <name evidence="11" type="ORF">QBC42DRAFT_78531</name>
</gene>
<keyword evidence="3 7" id="KW-0813">Transport</keyword>
<feature type="transmembrane region" description="Helical" evidence="9">
    <location>
        <begin position="409"/>
        <end position="433"/>
    </location>
</feature>
<keyword evidence="4 9" id="KW-0812">Transmembrane</keyword>
<dbReference type="NCBIfam" id="TIGR00879">
    <property type="entry name" value="SP"/>
    <property type="match status" value="1"/>
</dbReference>
<dbReference type="InterPro" id="IPR005829">
    <property type="entry name" value="Sugar_transporter_CS"/>
</dbReference>
<dbReference type="InterPro" id="IPR036259">
    <property type="entry name" value="MFS_trans_sf"/>
</dbReference>
<comment type="similarity">
    <text evidence="2 7">Belongs to the major facilitator superfamily. Sugar transporter (TC 2.A.1.1) family.</text>
</comment>
<reference evidence="11" key="1">
    <citation type="journal article" date="2023" name="Mol. Phylogenet. Evol.">
        <title>Genome-scale phylogeny and comparative genomics of the fungal order Sordariales.</title>
        <authorList>
            <person name="Hensen N."/>
            <person name="Bonometti L."/>
            <person name="Westerberg I."/>
            <person name="Brannstrom I.O."/>
            <person name="Guillou S."/>
            <person name="Cros-Aarteil S."/>
            <person name="Calhoun S."/>
            <person name="Haridas S."/>
            <person name="Kuo A."/>
            <person name="Mondo S."/>
            <person name="Pangilinan J."/>
            <person name="Riley R."/>
            <person name="LaButti K."/>
            <person name="Andreopoulos B."/>
            <person name="Lipzen A."/>
            <person name="Chen C."/>
            <person name="Yan M."/>
            <person name="Daum C."/>
            <person name="Ng V."/>
            <person name="Clum A."/>
            <person name="Steindorff A."/>
            <person name="Ohm R.A."/>
            <person name="Martin F."/>
            <person name="Silar P."/>
            <person name="Natvig D.O."/>
            <person name="Lalanne C."/>
            <person name="Gautier V."/>
            <person name="Ament-Velasquez S.L."/>
            <person name="Kruys A."/>
            <person name="Hutchinson M.I."/>
            <person name="Powell A.J."/>
            <person name="Barry K."/>
            <person name="Miller A.N."/>
            <person name="Grigoriev I.V."/>
            <person name="Debuchy R."/>
            <person name="Gladieux P."/>
            <person name="Hiltunen Thoren M."/>
            <person name="Johannesson H."/>
        </authorList>
    </citation>
    <scope>NUCLEOTIDE SEQUENCE</scope>
    <source>
        <strain evidence="11">PSN324</strain>
    </source>
</reference>
<feature type="transmembrane region" description="Helical" evidence="9">
    <location>
        <begin position="535"/>
        <end position="557"/>
    </location>
</feature>
<feature type="transmembrane region" description="Helical" evidence="9">
    <location>
        <begin position="224"/>
        <end position="242"/>
    </location>
</feature>
<keyword evidence="12" id="KW-1185">Reference proteome</keyword>
<evidence type="ECO:0000256" key="4">
    <source>
        <dbReference type="ARBA" id="ARBA00022692"/>
    </source>
</evidence>
<feature type="transmembrane region" description="Helical" evidence="9">
    <location>
        <begin position="506"/>
        <end position="529"/>
    </location>
</feature>
<dbReference type="GO" id="GO:0015798">
    <property type="term" value="P:myo-inositol transport"/>
    <property type="evidence" value="ECO:0007669"/>
    <property type="project" value="UniProtKB-ARBA"/>
</dbReference>
<dbReference type="Gene3D" id="1.20.1250.20">
    <property type="entry name" value="MFS general substrate transporter like domains"/>
    <property type="match status" value="1"/>
</dbReference>
<evidence type="ECO:0000256" key="7">
    <source>
        <dbReference type="RuleBase" id="RU003346"/>
    </source>
</evidence>
<feature type="transmembrane region" description="Helical" evidence="9">
    <location>
        <begin position="282"/>
        <end position="305"/>
    </location>
</feature>
<accession>A0AAV9HS99</accession>
<dbReference type="InterPro" id="IPR005828">
    <property type="entry name" value="MFS_sugar_transport-like"/>
</dbReference>
<dbReference type="PRINTS" id="PR00171">
    <property type="entry name" value="SUGRTRNSPORT"/>
</dbReference>
<feature type="transmembrane region" description="Helical" evidence="9">
    <location>
        <begin position="440"/>
        <end position="461"/>
    </location>
</feature>
<proteinExistence type="inferred from homology"/>
<keyword evidence="5 9" id="KW-1133">Transmembrane helix</keyword>
<dbReference type="InterPro" id="IPR003663">
    <property type="entry name" value="Sugar/inositol_transpt"/>
</dbReference>
<evidence type="ECO:0000256" key="6">
    <source>
        <dbReference type="ARBA" id="ARBA00023136"/>
    </source>
</evidence>
<feature type="domain" description="Major facilitator superfamily (MFS) profile" evidence="10">
    <location>
        <begin position="122"/>
        <end position="561"/>
    </location>
</feature>
<evidence type="ECO:0000259" key="10">
    <source>
        <dbReference type="PROSITE" id="PS50850"/>
    </source>
</evidence>
<dbReference type="SUPFAM" id="SSF103473">
    <property type="entry name" value="MFS general substrate transporter"/>
    <property type="match status" value="1"/>
</dbReference>
<dbReference type="GO" id="GO:0016020">
    <property type="term" value="C:membrane"/>
    <property type="evidence" value="ECO:0007669"/>
    <property type="project" value="UniProtKB-SubCell"/>
</dbReference>
<evidence type="ECO:0000256" key="1">
    <source>
        <dbReference type="ARBA" id="ARBA00004141"/>
    </source>
</evidence>
<dbReference type="PROSITE" id="PS00217">
    <property type="entry name" value="SUGAR_TRANSPORT_2"/>
    <property type="match status" value="1"/>
</dbReference>
<dbReference type="InterPro" id="IPR050814">
    <property type="entry name" value="Myo-inositol_Transporter"/>
</dbReference>
<feature type="compositionally biased region" description="Polar residues" evidence="8">
    <location>
        <begin position="1"/>
        <end position="12"/>
    </location>
</feature>
<comment type="caution">
    <text evidence="11">The sequence shown here is derived from an EMBL/GenBank/DDBJ whole genome shotgun (WGS) entry which is preliminary data.</text>
</comment>
<keyword evidence="6 9" id="KW-0472">Membrane</keyword>
<protein>
    <recommendedName>
        <fullName evidence="10">Major facilitator superfamily (MFS) profile domain-containing protein</fullName>
    </recommendedName>
</protein>
<dbReference type="Proteomes" id="UP001321749">
    <property type="component" value="Unassembled WGS sequence"/>
</dbReference>
<dbReference type="GO" id="GO:0015791">
    <property type="term" value="P:polyol transmembrane transport"/>
    <property type="evidence" value="ECO:0007669"/>
    <property type="project" value="UniProtKB-ARBA"/>
</dbReference>
<feature type="transmembrane region" description="Helical" evidence="9">
    <location>
        <begin position="467"/>
        <end position="485"/>
    </location>
</feature>
<organism evidence="11 12">
    <name type="scientific">Cladorrhinum samala</name>
    <dbReference type="NCBI Taxonomy" id="585594"/>
    <lineage>
        <taxon>Eukaryota</taxon>
        <taxon>Fungi</taxon>
        <taxon>Dikarya</taxon>
        <taxon>Ascomycota</taxon>
        <taxon>Pezizomycotina</taxon>
        <taxon>Sordariomycetes</taxon>
        <taxon>Sordariomycetidae</taxon>
        <taxon>Sordariales</taxon>
        <taxon>Podosporaceae</taxon>
        <taxon>Cladorrhinum</taxon>
    </lineage>
</organism>
<dbReference type="Pfam" id="PF00083">
    <property type="entry name" value="Sugar_tr"/>
    <property type="match status" value="1"/>
</dbReference>
<comment type="subcellular location">
    <subcellularLocation>
        <location evidence="1">Membrane</location>
        <topology evidence="1">Multi-pass membrane protein</topology>
    </subcellularLocation>
</comment>
<dbReference type="PANTHER" id="PTHR48020">
    <property type="entry name" value="PROTON MYO-INOSITOL COTRANSPORTER"/>
    <property type="match status" value="1"/>
</dbReference>
<feature type="transmembrane region" description="Helical" evidence="9">
    <location>
        <begin position="162"/>
        <end position="182"/>
    </location>
</feature>
<evidence type="ECO:0000256" key="9">
    <source>
        <dbReference type="SAM" id="Phobius"/>
    </source>
</evidence>
<feature type="region of interest" description="Disordered" evidence="8">
    <location>
        <begin position="1"/>
        <end position="27"/>
    </location>
</feature>
<dbReference type="EMBL" id="MU864970">
    <property type="protein sequence ID" value="KAK4462616.1"/>
    <property type="molecule type" value="Genomic_DNA"/>
</dbReference>
<dbReference type="PANTHER" id="PTHR48020:SF40">
    <property type="entry name" value="MAJOR FACILITATOR SUPERFAMILY (MFS) PROFILE DOMAIN-CONTAINING PROTEIN"/>
    <property type="match status" value="1"/>
</dbReference>
<feature type="transmembrane region" description="Helical" evidence="9">
    <location>
        <begin position="376"/>
        <end position="397"/>
    </location>
</feature>
<feature type="transmembrane region" description="Helical" evidence="9">
    <location>
        <begin position="254"/>
        <end position="276"/>
    </location>
</feature>